<feature type="compositionally biased region" description="Basic and acidic residues" evidence="1">
    <location>
        <begin position="86"/>
        <end position="97"/>
    </location>
</feature>
<dbReference type="Proteomes" id="UP001648503">
    <property type="component" value="Unassembled WGS sequence"/>
</dbReference>
<feature type="region of interest" description="Disordered" evidence="1">
    <location>
        <begin position="1"/>
        <end position="97"/>
    </location>
</feature>
<protein>
    <submittedName>
        <fullName evidence="2">Uncharacterized protein</fullName>
    </submittedName>
</protein>
<gene>
    <name evidence="2" type="ORF">BASA50_004815</name>
</gene>
<name>A0ABQ8FHF6_9FUNG</name>
<dbReference type="EMBL" id="JAFCIX010000174">
    <property type="protein sequence ID" value="KAH6596912.1"/>
    <property type="molecule type" value="Genomic_DNA"/>
</dbReference>
<comment type="caution">
    <text evidence="2">The sequence shown here is derived from an EMBL/GenBank/DDBJ whole genome shotgun (WGS) entry which is preliminary data.</text>
</comment>
<keyword evidence="3" id="KW-1185">Reference proteome</keyword>
<reference evidence="2 3" key="1">
    <citation type="submission" date="2021-02" db="EMBL/GenBank/DDBJ databases">
        <title>Variation within the Batrachochytrium salamandrivorans European outbreak.</title>
        <authorList>
            <person name="Kelly M."/>
            <person name="Pasmans F."/>
            <person name="Shea T.P."/>
            <person name="Munoz J.F."/>
            <person name="Carranza S."/>
            <person name="Cuomo C.A."/>
            <person name="Martel A."/>
        </authorList>
    </citation>
    <scope>NUCLEOTIDE SEQUENCE [LARGE SCALE GENOMIC DNA]</scope>
    <source>
        <strain evidence="2 3">AMFP18/2</strain>
    </source>
</reference>
<sequence>MKGSDSSWSLLEKDPEPGSSQESLVHRSKSGPSQDSLAHGSKSRPSQSSQRHKPRPKLSQSLAMHRLRSALSSKPPRHKPIPDFYKLLRKEREKKDDKDMMKMRMAKLREEYGVEEMSEGEEEMDEEERIKAEALIVEAIQKWIESHPEAIPRLREIQAEYISLEKDHLVIWAKLVDSKCSTERLETLSPEYMKKDGYFPEWDFETNLMSFDDQQNHI</sequence>
<organism evidence="2 3">
    <name type="scientific">Batrachochytrium salamandrivorans</name>
    <dbReference type="NCBI Taxonomy" id="1357716"/>
    <lineage>
        <taxon>Eukaryota</taxon>
        <taxon>Fungi</taxon>
        <taxon>Fungi incertae sedis</taxon>
        <taxon>Chytridiomycota</taxon>
        <taxon>Chytridiomycota incertae sedis</taxon>
        <taxon>Chytridiomycetes</taxon>
        <taxon>Rhizophydiales</taxon>
        <taxon>Rhizophydiales incertae sedis</taxon>
        <taxon>Batrachochytrium</taxon>
    </lineage>
</organism>
<evidence type="ECO:0000256" key="1">
    <source>
        <dbReference type="SAM" id="MobiDB-lite"/>
    </source>
</evidence>
<accession>A0ABQ8FHF6</accession>
<evidence type="ECO:0000313" key="2">
    <source>
        <dbReference type="EMBL" id="KAH6596912.1"/>
    </source>
</evidence>
<proteinExistence type="predicted"/>
<evidence type="ECO:0000313" key="3">
    <source>
        <dbReference type="Proteomes" id="UP001648503"/>
    </source>
</evidence>